<dbReference type="OrthoDB" id="10580981at2759"/>
<sequence>MCLCCFPRVFSNKSYCPHCGNTCLRTSKCCNVSKHKAAGPDSGRSRQPCANKNNNPVRETSLAPGLPRQYGVLDPGTAMSQSSMGSQGKAILAPAQKRHTTINGMRRLIPRGHTGRTDSPKELIRRPSFKDGSADDGPSHTNRKKENLKCSSAAILPATMILSQQSNSLSRLGVHTQVVKYMEHPLVFHTKTKPPLSLPNLLFYYVRCSPTPRRASSLLASSDDIDTWYSRSFSFHNDEISSLSSALTL</sequence>
<comment type="caution">
    <text evidence="2">The sequence shown here is derived from an EMBL/GenBank/DDBJ whole genome shotgun (WGS) entry which is preliminary data.</text>
</comment>
<feature type="region of interest" description="Disordered" evidence="1">
    <location>
        <begin position="109"/>
        <end position="146"/>
    </location>
</feature>
<gene>
    <name evidence="2" type="ORF">MOQ_005494</name>
</gene>
<accession>K2N7L5</accession>
<evidence type="ECO:0000313" key="2">
    <source>
        <dbReference type="EMBL" id="EKF30691.1"/>
    </source>
</evidence>
<feature type="compositionally biased region" description="Polar residues" evidence="1">
    <location>
        <begin position="48"/>
        <end position="58"/>
    </location>
</feature>
<organism evidence="2 3">
    <name type="scientific">Trypanosoma cruzi marinkellei</name>
    <dbReference type="NCBI Taxonomy" id="85056"/>
    <lineage>
        <taxon>Eukaryota</taxon>
        <taxon>Discoba</taxon>
        <taxon>Euglenozoa</taxon>
        <taxon>Kinetoplastea</taxon>
        <taxon>Metakinetoplastina</taxon>
        <taxon>Trypanosomatida</taxon>
        <taxon>Trypanosomatidae</taxon>
        <taxon>Trypanosoma</taxon>
        <taxon>Schizotrypanum</taxon>
    </lineage>
</organism>
<evidence type="ECO:0000313" key="3">
    <source>
        <dbReference type="Proteomes" id="UP000007350"/>
    </source>
</evidence>
<dbReference type="EMBL" id="AHKC01011842">
    <property type="protein sequence ID" value="EKF30691.1"/>
    <property type="molecule type" value="Genomic_DNA"/>
</dbReference>
<feature type="compositionally biased region" description="Basic and acidic residues" evidence="1">
    <location>
        <begin position="115"/>
        <end position="133"/>
    </location>
</feature>
<protein>
    <submittedName>
        <fullName evidence="2">Uncharacterized protein</fullName>
    </submittedName>
</protein>
<evidence type="ECO:0000256" key="1">
    <source>
        <dbReference type="SAM" id="MobiDB-lite"/>
    </source>
</evidence>
<feature type="region of interest" description="Disordered" evidence="1">
    <location>
        <begin position="35"/>
        <end position="85"/>
    </location>
</feature>
<dbReference type="AlphaFoldDB" id="K2N7L5"/>
<proteinExistence type="predicted"/>
<keyword evidence="3" id="KW-1185">Reference proteome</keyword>
<dbReference type="Proteomes" id="UP000007350">
    <property type="component" value="Unassembled WGS sequence"/>
</dbReference>
<reference evidence="2 3" key="1">
    <citation type="journal article" date="2012" name="BMC Genomics">
        <title>Comparative genomic analysis of human infective Trypanosoma cruzi lineages with the bat-restricted subspecies T. cruzi marinkellei.</title>
        <authorList>
            <person name="Franzen O."/>
            <person name="Talavera-Lopez C."/>
            <person name="Ochaya S."/>
            <person name="Butler C.E."/>
            <person name="Messenger L.A."/>
            <person name="Lewis M.D."/>
            <person name="Llewellyn M.S."/>
            <person name="Marinkelle C.J."/>
            <person name="Tyler K.M."/>
            <person name="Miles M.A."/>
            <person name="Andersson B."/>
        </authorList>
    </citation>
    <scope>NUCLEOTIDE SEQUENCE [LARGE SCALE GENOMIC DNA]</scope>
    <source>
        <strain evidence="2 3">B7</strain>
    </source>
</reference>
<name>K2N7L5_TRYCR</name>